<evidence type="ECO:0000313" key="2">
    <source>
        <dbReference type="Proteomes" id="UP000242501"/>
    </source>
</evidence>
<dbReference type="Proteomes" id="UP000242501">
    <property type="component" value="Unassembled WGS sequence"/>
</dbReference>
<sequence length="84" mass="9877">MIYLKSTVMIAFIFSYINSLAETFNAYRIFYHQDSNISLARQFIQDRISLKDSKIFIVKNQENCVVGFIQLYSALSNIFICIYQ</sequence>
<evidence type="ECO:0000313" key="1">
    <source>
        <dbReference type="EMBL" id="SDB85919.1"/>
    </source>
</evidence>
<gene>
    <name evidence="1" type="ORF">SAMN05421733_102288</name>
</gene>
<dbReference type="STRING" id="1219383.SAMN05421733_102288"/>
<organism evidence="1 2">
    <name type="scientific">Acinetobacter boissieri</name>
    <dbReference type="NCBI Taxonomy" id="1219383"/>
    <lineage>
        <taxon>Bacteria</taxon>
        <taxon>Pseudomonadati</taxon>
        <taxon>Pseudomonadota</taxon>
        <taxon>Gammaproteobacteria</taxon>
        <taxon>Moraxellales</taxon>
        <taxon>Moraxellaceae</taxon>
        <taxon>Acinetobacter</taxon>
    </lineage>
</organism>
<evidence type="ECO:0008006" key="3">
    <source>
        <dbReference type="Google" id="ProtNLM"/>
    </source>
</evidence>
<accession>A0A1G6GVA6</accession>
<protein>
    <recommendedName>
        <fullName evidence="3">Acetyltransferase (GNAT) domain-containing protein</fullName>
    </recommendedName>
</protein>
<dbReference type="Gene3D" id="3.40.630.30">
    <property type="match status" value="1"/>
</dbReference>
<reference evidence="2" key="1">
    <citation type="submission" date="2016-09" db="EMBL/GenBank/DDBJ databases">
        <authorList>
            <person name="Varghese N."/>
            <person name="Submissions S."/>
        </authorList>
    </citation>
    <scope>NUCLEOTIDE SEQUENCE [LARGE SCALE GENOMIC DNA]</scope>
    <source>
        <strain evidence="2">ANC 4422</strain>
    </source>
</reference>
<proteinExistence type="predicted"/>
<dbReference type="AlphaFoldDB" id="A0A1G6GVA6"/>
<keyword evidence="2" id="KW-1185">Reference proteome</keyword>
<dbReference type="EMBL" id="FMYL01000002">
    <property type="protein sequence ID" value="SDB85919.1"/>
    <property type="molecule type" value="Genomic_DNA"/>
</dbReference>
<name>A0A1G6GVA6_9GAMM</name>